<keyword evidence="1" id="KW-0812">Transmembrane</keyword>
<gene>
    <name evidence="2" type="ORF">HMPREF0179_03055</name>
</gene>
<dbReference type="Pfam" id="PF09838">
    <property type="entry name" value="DUF2065"/>
    <property type="match status" value="1"/>
</dbReference>
<dbReference type="eggNOG" id="COG3242">
    <property type="taxonomic scope" value="Bacteria"/>
</dbReference>
<dbReference type="PANTHER" id="PTHR38602">
    <property type="entry name" value="INNER MEMBRANE PROTEIN-RELATED"/>
    <property type="match status" value="1"/>
</dbReference>
<dbReference type="AlphaFoldDB" id="E5YA37"/>
<reference evidence="2 3" key="2">
    <citation type="submission" date="2013-04" db="EMBL/GenBank/DDBJ databases">
        <title>The Genome Sequence of Bilophila wadsworthia 3_1_6.</title>
        <authorList>
            <consortium name="The Broad Institute Genomics Platform"/>
            <person name="Earl A."/>
            <person name="Ward D."/>
            <person name="Feldgarden M."/>
            <person name="Gevers D."/>
            <person name="Sibley C."/>
            <person name="Strauss J."/>
            <person name="Allen-Vercoe E."/>
            <person name="Walker B."/>
            <person name="Young S."/>
            <person name="Zeng Q."/>
            <person name="Gargeya S."/>
            <person name="Fitzgerald M."/>
            <person name="Haas B."/>
            <person name="Abouelleil A."/>
            <person name="Allen A.W."/>
            <person name="Alvarado L."/>
            <person name="Arachchi H.M."/>
            <person name="Berlin A.M."/>
            <person name="Chapman S.B."/>
            <person name="Gainer-Dewar J."/>
            <person name="Goldberg J."/>
            <person name="Griggs A."/>
            <person name="Gujja S."/>
            <person name="Hansen M."/>
            <person name="Howarth C."/>
            <person name="Imamovic A."/>
            <person name="Ireland A."/>
            <person name="Larimer J."/>
            <person name="McCowan C."/>
            <person name="Murphy C."/>
            <person name="Pearson M."/>
            <person name="Poon T.W."/>
            <person name="Priest M."/>
            <person name="Roberts A."/>
            <person name="Saif S."/>
            <person name="Shea T."/>
            <person name="Sisk P."/>
            <person name="Sykes S."/>
            <person name="Wortman J."/>
            <person name="Nusbaum C."/>
            <person name="Birren B."/>
        </authorList>
    </citation>
    <scope>NUCLEOTIDE SEQUENCE [LARGE SCALE GENOMIC DNA]</scope>
    <source>
        <strain evidence="2 3">3_1_6</strain>
    </source>
</reference>
<dbReference type="HOGENOM" id="CLU_179416_2_2_7"/>
<feature type="transmembrane region" description="Helical" evidence="1">
    <location>
        <begin position="46"/>
        <end position="64"/>
    </location>
</feature>
<accession>E5YA37</accession>
<comment type="caution">
    <text evidence="2">The sequence shown here is derived from an EMBL/GenBank/DDBJ whole genome shotgun (WGS) entry which is preliminary data.</text>
</comment>
<dbReference type="PANTHER" id="PTHR38602:SF1">
    <property type="entry name" value="INNER MEMBRANE PROTEIN"/>
    <property type="match status" value="1"/>
</dbReference>
<dbReference type="EMBL" id="ADCP02000001">
    <property type="protein sequence ID" value="EFV43151.1"/>
    <property type="molecule type" value="Genomic_DNA"/>
</dbReference>
<dbReference type="InterPro" id="IPR019201">
    <property type="entry name" value="DUF2065"/>
</dbReference>
<dbReference type="RefSeq" id="WP_005029411.1">
    <property type="nucleotide sequence ID" value="NZ_KE150238.1"/>
</dbReference>
<evidence type="ECO:0000256" key="1">
    <source>
        <dbReference type="SAM" id="Phobius"/>
    </source>
</evidence>
<reference evidence="2 3" key="1">
    <citation type="submission" date="2010-10" db="EMBL/GenBank/DDBJ databases">
        <authorList>
            <consortium name="The Broad Institute Genome Sequencing Platform"/>
            <person name="Ward D."/>
            <person name="Earl A."/>
            <person name="Feldgarden M."/>
            <person name="Young S.K."/>
            <person name="Gargeya S."/>
            <person name="Zeng Q."/>
            <person name="Alvarado L."/>
            <person name="Berlin A."/>
            <person name="Bochicchio J."/>
            <person name="Chapman S.B."/>
            <person name="Chen Z."/>
            <person name="Freedman E."/>
            <person name="Gellesch M."/>
            <person name="Goldberg J."/>
            <person name="Griggs A."/>
            <person name="Gujja S."/>
            <person name="Heilman E."/>
            <person name="Heiman D."/>
            <person name="Howarth C."/>
            <person name="Mehta T."/>
            <person name="Neiman D."/>
            <person name="Pearson M."/>
            <person name="Roberts A."/>
            <person name="Saif S."/>
            <person name="Shea T."/>
            <person name="Shenoy N."/>
            <person name="Sisk P."/>
            <person name="Stolte C."/>
            <person name="Sykes S."/>
            <person name="White J."/>
            <person name="Yandava C."/>
            <person name="Allen-Vercoe E."/>
            <person name="Sibley C."/>
            <person name="Ambrose C.E."/>
            <person name="Strauss J."/>
            <person name="Daigneault M."/>
            <person name="Haas B."/>
            <person name="Nusbaum C."/>
            <person name="Birren B."/>
        </authorList>
    </citation>
    <scope>NUCLEOTIDE SEQUENCE [LARGE SCALE GENOMIC DNA]</scope>
    <source>
        <strain evidence="2 3">3_1_6</strain>
    </source>
</reference>
<evidence type="ECO:0000313" key="2">
    <source>
        <dbReference type="EMBL" id="EFV43151.1"/>
    </source>
</evidence>
<organism evidence="2 3">
    <name type="scientific">Bilophila wadsworthia (strain 3_1_6)</name>
    <dbReference type="NCBI Taxonomy" id="563192"/>
    <lineage>
        <taxon>Bacteria</taxon>
        <taxon>Pseudomonadati</taxon>
        <taxon>Thermodesulfobacteriota</taxon>
        <taxon>Desulfovibrionia</taxon>
        <taxon>Desulfovibrionales</taxon>
        <taxon>Desulfovibrionaceae</taxon>
        <taxon>Bilophila</taxon>
    </lineage>
</organism>
<keyword evidence="3" id="KW-1185">Reference proteome</keyword>
<sequence length="65" mass="7207">MEFNSKLFFSALGLAFILEALPYTLFPERMRQVLQTLGEEGASGLRRMGLFSLAAGLIVLWLTLG</sequence>
<dbReference type="Proteomes" id="UP000006034">
    <property type="component" value="Unassembled WGS sequence"/>
</dbReference>
<keyword evidence="1" id="KW-1133">Transmembrane helix</keyword>
<evidence type="ECO:0000313" key="3">
    <source>
        <dbReference type="Proteomes" id="UP000006034"/>
    </source>
</evidence>
<dbReference type="GeneID" id="78084555"/>
<protein>
    <recommendedName>
        <fullName evidence="4">DUF2065 domain-containing protein</fullName>
    </recommendedName>
</protein>
<proteinExistence type="predicted"/>
<name>E5YA37_BILW3</name>
<dbReference type="STRING" id="563192.HMPREF0179_03055"/>
<evidence type="ECO:0008006" key="4">
    <source>
        <dbReference type="Google" id="ProtNLM"/>
    </source>
</evidence>
<dbReference type="OrthoDB" id="5460292at2"/>
<keyword evidence="1" id="KW-0472">Membrane</keyword>